<keyword evidence="9 10" id="KW-0472">Membrane</keyword>
<evidence type="ECO:0000256" key="7">
    <source>
        <dbReference type="ARBA" id="ARBA00022927"/>
    </source>
</evidence>
<keyword evidence="5" id="KW-0997">Cell inner membrane</keyword>
<evidence type="ECO:0000256" key="8">
    <source>
        <dbReference type="ARBA" id="ARBA00022989"/>
    </source>
</evidence>
<feature type="domain" description="T2SS protein K first SAM-like" evidence="11">
    <location>
        <begin position="144"/>
        <end position="229"/>
    </location>
</feature>
<dbReference type="SUPFAM" id="SSF158544">
    <property type="entry name" value="GspK insert domain-like"/>
    <property type="match status" value="1"/>
</dbReference>
<comment type="caution">
    <text evidence="12">The sequence shown here is derived from an EMBL/GenBank/DDBJ whole genome shotgun (WGS) entry which is preliminary data.</text>
</comment>
<dbReference type="InterPro" id="IPR005628">
    <property type="entry name" value="GspK"/>
</dbReference>
<keyword evidence="8 10" id="KW-1133">Transmembrane helix</keyword>
<reference evidence="12" key="1">
    <citation type="journal article" date="2020" name="mSystems">
        <title>Genome- and Community-Level Interaction Insights into Carbon Utilization and Element Cycling Functions of Hydrothermarchaeota in Hydrothermal Sediment.</title>
        <authorList>
            <person name="Zhou Z."/>
            <person name="Liu Y."/>
            <person name="Xu W."/>
            <person name="Pan J."/>
            <person name="Luo Z.H."/>
            <person name="Li M."/>
        </authorList>
    </citation>
    <scope>NUCLEOTIDE SEQUENCE [LARGE SCALE GENOMIC DNA]</scope>
    <source>
        <strain evidence="12">SpSt-605</strain>
    </source>
</reference>
<feature type="transmembrane region" description="Helical" evidence="10">
    <location>
        <begin position="25"/>
        <end position="47"/>
    </location>
</feature>
<name>A0A832LWC9_9BACT</name>
<evidence type="ECO:0000256" key="4">
    <source>
        <dbReference type="ARBA" id="ARBA00022475"/>
    </source>
</evidence>
<keyword evidence="6 10" id="KW-0812">Transmembrane</keyword>
<dbReference type="GO" id="GO:0005886">
    <property type="term" value="C:plasma membrane"/>
    <property type="evidence" value="ECO:0007669"/>
    <property type="project" value="UniProtKB-SubCell"/>
</dbReference>
<dbReference type="GO" id="GO:0009306">
    <property type="term" value="P:protein secretion"/>
    <property type="evidence" value="ECO:0007669"/>
    <property type="project" value="InterPro"/>
</dbReference>
<accession>A0A832LWC9</accession>
<gene>
    <name evidence="12" type="ORF">ENT73_04260</name>
</gene>
<dbReference type="PANTHER" id="PTHR38831:SF1">
    <property type="entry name" value="TYPE II SECRETION SYSTEM PROTEIN K-RELATED"/>
    <property type="match status" value="1"/>
</dbReference>
<evidence type="ECO:0000256" key="9">
    <source>
        <dbReference type="ARBA" id="ARBA00023136"/>
    </source>
</evidence>
<proteinExistence type="inferred from homology"/>
<dbReference type="Pfam" id="PF21687">
    <property type="entry name" value="T2SSK_1st"/>
    <property type="match status" value="1"/>
</dbReference>
<comment type="subcellular location">
    <subcellularLocation>
        <location evidence="1">Cell inner membrane</location>
    </subcellularLocation>
</comment>
<protein>
    <recommendedName>
        <fullName evidence="11">T2SS protein K first SAM-like domain-containing protein</fullName>
    </recommendedName>
</protein>
<evidence type="ECO:0000256" key="10">
    <source>
        <dbReference type="SAM" id="Phobius"/>
    </source>
</evidence>
<evidence type="ECO:0000256" key="2">
    <source>
        <dbReference type="ARBA" id="ARBA00007246"/>
    </source>
</evidence>
<evidence type="ECO:0000256" key="5">
    <source>
        <dbReference type="ARBA" id="ARBA00022519"/>
    </source>
</evidence>
<dbReference type="InterPro" id="IPR038072">
    <property type="entry name" value="GspK_central_sf"/>
</dbReference>
<comment type="similarity">
    <text evidence="2">Belongs to the GSP K family.</text>
</comment>
<evidence type="ECO:0000256" key="6">
    <source>
        <dbReference type="ARBA" id="ARBA00022692"/>
    </source>
</evidence>
<organism evidence="12">
    <name type="scientific">Caldimicrobium thiodismutans</name>
    <dbReference type="NCBI Taxonomy" id="1653476"/>
    <lineage>
        <taxon>Bacteria</taxon>
        <taxon>Pseudomonadati</taxon>
        <taxon>Thermodesulfobacteriota</taxon>
        <taxon>Thermodesulfobacteria</taxon>
        <taxon>Thermodesulfobacteriales</taxon>
        <taxon>Thermodesulfobacteriaceae</taxon>
        <taxon>Caldimicrobium</taxon>
    </lineage>
</organism>
<evidence type="ECO:0000313" key="12">
    <source>
        <dbReference type="EMBL" id="HGV55284.1"/>
    </source>
</evidence>
<evidence type="ECO:0000259" key="11">
    <source>
        <dbReference type="Pfam" id="PF21687"/>
    </source>
</evidence>
<keyword evidence="4" id="KW-1003">Cell membrane</keyword>
<dbReference type="Gene3D" id="1.10.40.60">
    <property type="entry name" value="EpsJ-like"/>
    <property type="match status" value="1"/>
</dbReference>
<dbReference type="InterPro" id="IPR049031">
    <property type="entry name" value="T2SSK_SAM-like_1st"/>
</dbReference>
<evidence type="ECO:0000256" key="3">
    <source>
        <dbReference type="ARBA" id="ARBA00022448"/>
    </source>
</evidence>
<sequence length="332" mass="38533">MMKFIKLREAQKVCRGAQGSCRGSASLFSLFIALVVLTIAVGFNWIVKEHLKASLSLKEKIEGFVEAHSHFQLLLFTLLPGQLTTKEILPYRGKDYLGVERLPLNGEWVWLKREDIGVGTRRPVRVSMQDTNGLLSLVNLDPLVFSNLLKILQVSEERRRVIVDSLIDWVDRDDYVRLNGAEAEYYRKEGKNYRPRNYAIQYLEELKLIRGMDEALFQRIAPYLTLLPNTGLNPNTSKKEVVQAYLGLEDEKVLENLMNFLKREAIHNELQLFQLTGRLIHFPEGAYFFPSGYCVVRILVGPEEKPLYTIETGISLRHKIYFPYEIFYWIER</sequence>
<keyword evidence="3" id="KW-0813">Transport</keyword>
<evidence type="ECO:0000256" key="1">
    <source>
        <dbReference type="ARBA" id="ARBA00004533"/>
    </source>
</evidence>
<keyword evidence="7" id="KW-0653">Protein transport</keyword>
<dbReference type="PANTHER" id="PTHR38831">
    <property type="entry name" value="TYPE II SECRETION SYSTEM PROTEIN K"/>
    <property type="match status" value="1"/>
</dbReference>
<dbReference type="AlphaFoldDB" id="A0A832LWC9"/>
<dbReference type="EMBL" id="DSZU01000073">
    <property type="protein sequence ID" value="HGV55284.1"/>
    <property type="molecule type" value="Genomic_DNA"/>
</dbReference>